<gene>
    <name evidence="7" type="ORF">LUA448_LOCUS26239</name>
    <name evidence="6" type="ORF">TIS948_LOCUS25159</name>
</gene>
<dbReference type="InterPro" id="IPR012337">
    <property type="entry name" value="RNaseH-like_sf"/>
</dbReference>
<dbReference type="SUPFAM" id="SSF53098">
    <property type="entry name" value="Ribonuclease H-like"/>
    <property type="match status" value="1"/>
</dbReference>
<evidence type="ECO:0000256" key="3">
    <source>
        <dbReference type="ARBA" id="ARBA00022833"/>
    </source>
</evidence>
<dbReference type="Proteomes" id="UP000663833">
    <property type="component" value="Unassembled WGS sequence"/>
</dbReference>
<name>A0A817XTJ1_9BILA</name>
<feature type="domain" description="BED-type" evidence="5">
    <location>
        <begin position="31"/>
        <end position="93"/>
    </location>
</feature>
<keyword evidence="3" id="KW-0862">Zinc</keyword>
<dbReference type="OrthoDB" id="10043784at2759"/>
<dbReference type="Proteomes" id="UP000663825">
    <property type="component" value="Unassembled WGS sequence"/>
</dbReference>
<dbReference type="GO" id="GO:0005634">
    <property type="term" value="C:nucleus"/>
    <property type="evidence" value="ECO:0007669"/>
    <property type="project" value="TreeGrafter"/>
</dbReference>
<dbReference type="PANTHER" id="PTHR46169:SF29">
    <property type="entry name" value="DNA REPLICATION-RELATED ELEMENT FACTOR, ISOFORM A"/>
    <property type="match status" value="1"/>
</dbReference>
<dbReference type="SUPFAM" id="SSF140996">
    <property type="entry name" value="Hermes dimerisation domain"/>
    <property type="match status" value="1"/>
</dbReference>
<proteinExistence type="predicted"/>
<keyword evidence="2 4" id="KW-0863">Zinc-finger</keyword>
<dbReference type="GO" id="GO:0008270">
    <property type="term" value="F:zinc ion binding"/>
    <property type="evidence" value="ECO:0007669"/>
    <property type="project" value="UniProtKB-KW"/>
</dbReference>
<evidence type="ECO:0000313" key="7">
    <source>
        <dbReference type="EMBL" id="CAF3517538.1"/>
    </source>
</evidence>
<dbReference type="PROSITE" id="PS50808">
    <property type="entry name" value="ZF_BED"/>
    <property type="match status" value="1"/>
</dbReference>
<organism evidence="6 8">
    <name type="scientific">Rotaria socialis</name>
    <dbReference type="NCBI Taxonomy" id="392032"/>
    <lineage>
        <taxon>Eukaryota</taxon>
        <taxon>Metazoa</taxon>
        <taxon>Spiralia</taxon>
        <taxon>Gnathifera</taxon>
        <taxon>Rotifera</taxon>
        <taxon>Eurotatoria</taxon>
        <taxon>Bdelloidea</taxon>
        <taxon>Philodinida</taxon>
        <taxon>Philodinidae</taxon>
        <taxon>Rotaria</taxon>
    </lineage>
</organism>
<keyword evidence="1" id="KW-0479">Metal-binding</keyword>
<dbReference type="InterPro" id="IPR036236">
    <property type="entry name" value="Znf_C2H2_sf"/>
</dbReference>
<protein>
    <recommendedName>
        <fullName evidence="5">BED-type domain-containing protein</fullName>
    </recommendedName>
</protein>
<dbReference type="Pfam" id="PF10683">
    <property type="entry name" value="DBD_Tnp_Hermes"/>
    <property type="match status" value="1"/>
</dbReference>
<dbReference type="Gene3D" id="1.10.10.1070">
    <property type="entry name" value="Zinc finger, BED domain-containing"/>
    <property type="match status" value="1"/>
</dbReference>
<sequence>MKKKLTKENLLQLISTNDSTIAFIQKPKQSDSTSKIWNYFSIIHGNNVKQNYVFCNACKSIISYKIVTGTGGMQKHIASCGKISKNRVEQKEAKITQYFNSSKTKAKAVSIKQKNKITNALAEFVVIDGRPFETVNGLDFTNLIECVLTTGRTLLESSNVNANDLTADSRTISRNIDKMYEKRKSQLITLCKSIRSFVITIDFWSERSYELENQTSLNIRKFVNSILEEFGLSLGLSSYIVSDNENKMRCAFNDVKRIGCSEHYLNKILEKTFTDEKNIELQEPQKMFHLIKEIVEYVRRTHRQNKLTKKLQTFSKTRFNGAFCMFYVFNEIFEEIPQVLNIKHLLSYSLIDKQLLNQLCNFLIPFDEVIEKLSDEQRSNYSFGLTSSSTLNKMLYCSRRR</sequence>
<comment type="caution">
    <text evidence="6">The sequence shown here is derived from an EMBL/GenBank/DDBJ whole genome shotgun (WGS) entry which is preliminary data.</text>
</comment>
<dbReference type="InterPro" id="IPR052717">
    <property type="entry name" value="Vacuolar_transposase_reg"/>
</dbReference>
<dbReference type="Pfam" id="PF02892">
    <property type="entry name" value="zf-BED"/>
    <property type="match status" value="1"/>
</dbReference>
<evidence type="ECO:0000313" key="6">
    <source>
        <dbReference type="EMBL" id="CAF3372145.1"/>
    </source>
</evidence>
<dbReference type="InterPro" id="IPR018473">
    <property type="entry name" value="Hermes_transposase_DNA-db"/>
</dbReference>
<accession>A0A817XTJ1</accession>
<dbReference type="GO" id="GO:0006357">
    <property type="term" value="P:regulation of transcription by RNA polymerase II"/>
    <property type="evidence" value="ECO:0007669"/>
    <property type="project" value="TreeGrafter"/>
</dbReference>
<dbReference type="AlphaFoldDB" id="A0A817XTJ1"/>
<dbReference type="InterPro" id="IPR003656">
    <property type="entry name" value="Znf_BED"/>
</dbReference>
<dbReference type="PANTHER" id="PTHR46169">
    <property type="entry name" value="DNA REPLICATION-RELATED ELEMENT FACTOR, ISOFORM A"/>
    <property type="match status" value="1"/>
</dbReference>
<dbReference type="GO" id="GO:0003677">
    <property type="term" value="F:DNA binding"/>
    <property type="evidence" value="ECO:0007669"/>
    <property type="project" value="InterPro"/>
</dbReference>
<evidence type="ECO:0000259" key="5">
    <source>
        <dbReference type="PROSITE" id="PS50808"/>
    </source>
</evidence>
<evidence type="ECO:0000256" key="1">
    <source>
        <dbReference type="ARBA" id="ARBA00022723"/>
    </source>
</evidence>
<dbReference type="SMART" id="SM00614">
    <property type="entry name" value="ZnF_BED"/>
    <property type="match status" value="1"/>
</dbReference>
<dbReference type="EMBL" id="CAJNXB010004349">
    <property type="protein sequence ID" value="CAF3372145.1"/>
    <property type="molecule type" value="Genomic_DNA"/>
</dbReference>
<evidence type="ECO:0000256" key="4">
    <source>
        <dbReference type="PROSITE-ProRule" id="PRU00027"/>
    </source>
</evidence>
<evidence type="ECO:0000313" key="8">
    <source>
        <dbReference type="Proteomes" id="UP000663825"/>
    </source>
</evidence>
<reference evidence="6" key="1">
    <citation type="submission" date="2021-02" db="EMBL/GenBank/DDBJ databases">
        <authorList>
            <person name="Nowell W R."/>
        </authorList>
    </citation>
    <scope>NUCLEOTIDE SEQUENCE</scope>
</reference>
<dbReference type="EMBL" id="CAJNYD010003534">
    <property type="protein sequence ID" value="CAF3517538.1"/>
    <property type="molecule type" value="Genomic_DNA"/>
</dbReference>
<evidence type="ECO:0000256" key="2">
    <source>
        <dbReference type="ARBA" id="ARBA00022771"/>
    </source>
</evidence>
<dbReference type="SUPFAM" id="SSF57667">
    <property type="entry name" value="beta-beta-alpha zinc fingers"/>
    <property type="match status" value="1"/>
</dbReference>